<keyword evidence="2" id="KW-1185">Reference proteome</keyword>
<dbReference type="Pfam" id="PF13242">
    <property type="entry name" value="Hydrolase_like"/>
    <property type="match status" value="1"/>
</dbReference>
<dbReference type="InterPro" id="IPR006439">
    <property type="entry name" value="HAD-SF_hydro_IA"/>
</dbReference>
<dbReference type="SUPFAM" id="SSF56784">
    <property type="entry name" value="HAD-like"/>
    <property type="match status" value="1"/>
</dbReference>
<dbReference type="GO" id="GO:0008962">
    <property type="term" value="F:phosphatidylglycerophosphatase activity"/>
    <property type="evidence" value="ECO:0007669"/>
    <property type="project" value="InterPro"/>
</dbReference>
<organism evidence="1 2">
    <name type="scientific">Gracilibacillus ureilyticus</name>
    <dbReference type="NCBI Taxonomy" id="531814"/>
    <lineage>
        <taxon>Bacteria</taxon>
        <taxon>Bacillati</taxon>
        <taxon>Bacillota</taxon>
        <taxon>Bacilli</taxon>
        <taxon>Bacillales</taxon>
        <taxon>Bacillaceae</taxon>
        <taxon>Gracilibacillus</taxon>
    </lineage>
</organism>
<sequence>MLKNFLPNEHVKSVLDITPAKLKDMGIKGVITDLDNTLVAWDVMDATPEVTEWFKEMKDYNIKVTIISNNDRERVSVFSEPLEAPYVYSARKPLNHAFKRAAKQMGLKKEEIVVIGDQLMTDVLGGNVGGFHTILVVPIKKTDGKITRINRMIERRILNWMRRKGMITWED</sequence>
<accession>A0A1H9RJD3</accession>
<dbReference type="FunFam" id="3.40.50.1000:FF:000067">
    <property type="entry name" value="HAD phosphatase, family IIIA"/>
    <property type="match status" value="1"/>
</dbReference>
<dbReference type="AlphaFoldDB" id="A0A1H9RJD3"/>
<dbReference type="PANTHER" id="PTHR19288">
    <property type="entry name" value="4-NITROPHENYLPHOSPHATASE-RELATED"/>
    <property type="match status" value="1"/>
</dbReference>
<dbReference type="CDD" id="cd16416">
    <property type="entry name" value="HAD_BsYqeG-like"/>
    <property type="match status" value="1"/>
</dbReference>
<dbReference type="GO" id="GO:0005737">
    <property type="term" value="C:cytoplasm"/>
    <property type="evidence" value="ECO:0007669"/>
    <property type="project" value="TreeGrafter"/>
</dbReference>
<dbReference type="InterPro" id="IPR036412">
    <property type="entry name" value="HAD-like_sf"/>
</dbReference>
<dbReference type="OrthoDB" id="9787572at2"/>
<dbReference type="Proteomes" id="UP000199687">
    <property type="component" value="Unassembled WGS sequence"/>
</dbReference>
<dbReference type="RefSeq" id="WP_089740699.1">
    <property type="nucleotide sequence ID" value="NZ_FOGL01000009.1"/>
</dbReference>
<evidence type="ECO:0000313" key="2">
    <source>
        <dbReference type="Proteomes" id="UP000199687"/>
    </source>
</evidence>
<evidence type="ECO:0008006" key="3">
    <source>
        <dbReference type="Google" id="ProtNLM"/>
    </source>
</evidence>
<dbReference type="EMBL" id="FOGL01000009">
    <property type="protein sequence ID" value="SER72951.1"/>
    <property type="molecule type" value="Genomic_DNA"/>
</dbReference>
<reference evidence="1 2" key="1">
    <citation type="submission" date="2016-10" db="EMBL/GenBank/DDBJ databases">
        <authorList>
            <person name="de Groot N.N."/>
        </authorList>
    </citation>
    <scope>NUCLEOTIDE SEQUENCE [LARGE SCALE GENOMIC DNA]</scope>
    <source>
        <strain evidence="1 2">CGMCC 1.7727</strain>
    </source>
</reference>
<name>A0A1H9RJD3_9BACI</name>
<proteinExistence type="predicted"/>
<dbReference type="NCBIfam" id="TIGR01662">
    <property type="entry name" value="HAD-SF-IIIA"/>
    <property type="match status" value="1"/>
</dbReference>
<dbReference type="InterPro" id="IPR010021">
    <property type="entry name" value="PGPP1/Gep4"/>
</dbReference>
<dbReference type="NCBIfam" id="TIGR01549">
    <property type="entry name" value="HAD-SF-IA-v1"/>
    <property type="match status" value="1"/>
</dbReference>
<protein>
    <recommendedName>
        <fullName evidence="3">YqeG family HAD IIIA-type phosphatase</fullName>
    </recommendedName>
</protein>
<evidence type="ECO:0000313" key="1">
    <source>
        <dbReference type="EMBL" id="SER72951.1"/>
    </source>
</evidence>
<dbReference type="STRING" id="531814.SAMN04487944_10916"/>
<dbReference type="InterPro" id="IPR006549">
    <property type="entry name" value="HAD-SF_hydro_IIIA"/>
</dbReference>
<dbReference type="NCBIfam" id="TIGR01668">
    <property type="entry name" value="YqeG_hyp_ppase"/>
    <property type="match status" value="1"/>
</dbReference>
<dbReference type="Gene3D" id="3.40.50.1000">
    <property type="entry name" value="HAD superfamily/HAD-like"/>
    <property type="match status" value="1"/>
</dbReference>
<gene>
    <name evidence="1" type="ORF">SAMN04487944_10916</name>
</gene>
<dbReference type="PANTHER" id="PTHR19288:SF25">
    <property type="entry name" value="PHOSPHATIDYLGLYCEROPHOSPHATASE GEP4, MITOCHONDRIAL"/>
    <property type="match status" value="1"/>
</dbReference>
<dbReference type="InterPro" id="IPR023214">
    <property type="entry name" value="HAD_sf"/>
</dbReference>